<evidence type="ECO:0000313" key="4">
    <source>
        <dbReference type="EMBL" id="CAD6186075.1"/>
    </source>
</evidence>
<keyword evidence="1" id="KW-0547">Nucleotide-binding</keyword>
<feature type="compositionally biased region" description="Polar residues" evidence="2">
    <location>
        <begin position="16"/>
        <end position="26"/>
    </location>
</feature>
<name>A0A8S1GR13_9PELO</name>
<evidence type="ECO:0000256" key="2">
    <source>
        <dbReference type="SAM" id="MobiDB-lite"/>
    </source>
</evidence>
<dbReference type="Proteomes" id="UP000835052">
    <property type="component" value="Unassembled WGS sequence"/>
</dbReference>
<feature type="binding site" evidence="1">
    <location>
        <position position="470"/>
    </location>
    <ligand>
        <name>ATP</name>
        <dbReference type="ChEBI" id="CHEBI:30616"/>
    </ligand>
</feature>
<feature type="region of interest" description="Disordered" evidence="2">
    <location>
        <begin position="738"/>
        <end position="758"/>
    </location>
</feature>
<evidence type="ECO:0000313" key="5">
    <source>
        <dbReference type="Proteomes" id="UP000835052"/>
    </source>
</evidence>
<feature type="region of interest" description="Disordered" evidence="2">
    <location>
        <begin position="1"/>
        <end position="77"/>
    </location>
</feature>
<feature type="domain" description="Protein kinase" evidence="3">
    <location>
        <begin position="439"/>
        <end position="758"/>
    </location>
</feature>
<dbReference type="SUPFAM" id="SSF56112">
    <property type="entry name" value="Protein kinase-like (PK-like)"/>
    <property type="match status" value="2"/>
</dbReference>
<dbReference type="Pfam" id="PF00069">
    <property type="entry name" value="Pkinase"/>
    <property type="match status" value="2"/>
</dbReference>
<reference evidence="4" key="1">
    <citation type="submission" date="2020-10" db="EMBL/GenBank/DDBJ databases">
        <authorList>
            <person name="Kikuchi T."/>
        </authorList>
    </citation>
    <scope>NUCLEOTIDE SEQUENCE</scope>
    <source>
        <strain evidence="4">NKZ352</strain>
    </source>
</reference>
<dbReference type="PROSITE" id="PS00107">
    <property type="entry name" value="PROTEIN_KINASE_ATP"/>
    <property type="match status" value="1"/>
</dbReference>
<feature type="compositionally biased region" description="Basic and acidic residues" evidence="2">
    <location>
        <begin position="402"/>
        <end position="413"/>
    </location>
</feature>
<evidence type="ECO:0000256" key="1">
    <source>
        <dbReference type="PROSITE-ProRule" id="PRU10141"/>
    </source>
</evidence>
<dbReference type="InterPro" id="IPR000719">
    <property type="entry name" value="Prot_kinase_dom"/>
</dbReference>
<protein>
    <recommendedName>
        <fullName evidence="3">Protein kinase domain-containing protein</fullName>
    </recommendedName>
</protein>
<feature type="compositionally biased region" description="Polar residues" evidence="2">
    <location>
        <begin position="63"/>
        <end position="74"/>
    </location>
</feature>
<dbReference type="InterPro" id="IPR017441">
    <property type="entry name" value="Protein_kinase_ATP_BS"/>
</dbReference>
<evidence type="ECO:0000259" key="3">
    <source>
        <dbReference type="PROSITE" id="PS50011"/>
    </source>
</evidence>
<comment type="caution">
    <text evidence="4">The sequence shown here is derived from an EMBL/GenBank/DDBJ whole genome shotgun (WGS) entry which is preliminary data.</text>
</comment>
<dbReference type="GO" id="GO:0005524">
    <property type="term" value="F:ATP binding"/>
    <property type="evidence" value="ECO:0007669"/>
    <property type="project" value="UniProtKB-UniRule"/>
</dbReference>
<dbReference type="Gene3D" id="3.30.200.20">
    <property type="entry name" value="Phosphorylase Kinase, domain 1"/>
    <property type="match status" value="1"/>
</dbReference>
<feature type="domain" description="Protein kinase" evidence="3">
    <location>
        <begin position="98"/>
        <end position="364"/>
    </location>
</feature>
<feature type="compositionally biased region" description="Polar residues" evidence="2">
    <location>
        <begin position="44"/>
        <end position="56"/>
    </location>
</feature>
<dbReference type="PANTHER" id="PTHR11909">
    <property type="entry name" value="CASEIN KINASE-RELATED"/>
    <property type="match status" value="1"/>
</dbReference>
<proteinExistence type="predicted"/>
<dbReference type="OrthoDB" id="194358at2759"/>
<dbReference type="InterPro" id="IPR011009">
    <property type="entry name" value="Kinase-like_dom_sf"/>
</dbReference>
<keyword evidence="5" id="KW-1185">Reference proteome</keyword>
<dbReference type="AlphaFoldDB" id="A0A8S1GR13"/>
<sequence>MVVKEPPNNAAAPTGSKRTNTVAQSSKRGKKKVERKSFFEKSKTNTQSPGPRTGGTTERKTTDQGSLNPTSEAKTNVLKEKCKPKLVEGDLIDGINTYKVTGLLRSGRVVEYYKAKDNDLEGVEYLLRTQNSEKGRLKIEANLIMKASKLPGEKKFCDYVEFGNSARHKVDFLITGMVGPTLEEVRTQYLKADFSLDCGFNVASQMLKGIQDVHKIGYVHRHIKPANFVIGVGDAIQNVYIFDFRISRQHIDPSTKKPKLARERVPFCGTARYASRANMRNLEQGRKDDLESWIYTIFYLMDQQSISWRRLDKERILGEKEKLFKHELNDTYKVIPKQMKLLIDYIRDQKYDVEPDYSYLETFLKNTAKEYNLNTKKCDWKDVAPHDAQRCPTVELSVDNRLSGKMDEQPGERGKKKKKTADRKKMDPGDVIKSEGSSWKVVSLLGSGGFGDVYKVHKDGGPAAKMYALKTEGCEGEKRMLRLKVEVMVMMKCWADKTKKFEHFVEFVDRGKCEALQCKFVVMGLVGPSIDDVRRKYILSQFSRNTTFNVAIQTVQAVEDLHSIGYLHRDIKPANYAVGLGEAESIVYMLDFGIAKTFLDQGGQHKTPRKKVRFLGTLRYASRACHKQLEQGRKDDLECWLYMLFEIMDDNYGMPWFKTVGAKNVLAKKEAFFEGELPQMYTRMPKSMSILVKYIDGLEYASEPDYTYIKEFLRSCAKDNGIKIDKKLDWLGKLKKRADLDSGTSDSDEDKASRSGSE</sequence>
<dbReference type="PROSITE" id="PS50011">
    <property type="entry name" value="PROTEIN_KINASE_DOM"/>
    <property type="match status" value="2"/>
</dbReference>
<dbReference type="GO" id="GO:0004672">
    <property type="term" value="F:protein kinase activity"/>
    <property type="evidence" value="ECO:0007669"/>
    <property type="project" value="InterPro"/>
</dbReference>
<keyword evidence="1" id="KW-0067">ATP-binding</keyword>
<organism evidence="4 5">
    <name type="scientific">Caenorhabditis auriculariae</name>
    <dbReference type="NCBI Taxonomy" id="2777116"/>
    <lineage>
        <taxon>Eukaryota</taxon>
        <taxon>Metazoa</taxon>
        <taxon>Ecdysozoa</taxon>
        <taxon>Nematoda</taxon>
        <taxon>Chromadorea</taxon>
        <taxon>Rhabditida</taxon>
        <taxon>Rhabditina</taxon>
        <taxon>Rhabditomorpha</taxon>
        <taxon>Rhabditoidea</taxon>
        <taxon>Rhabditidae</taxon>
        <taxon>Peloderinae</taxon>
        <taxon>Caenorhabditis</taxon>
    </lineage>
</organism>
<dbReference type="Gene3D" id="1.10.510.10">
    <property type="entry name" value="Transferase(Phosphotransferase) domain 1"/>
    <property type="match status" value="2"/>
</dbReference>
<dbReference type="InterPro" id="IPR050235">
    <property type="entry name" value="CK1_Ser-Thr_kinase"/>
</dbReference>
<gene>
    <name evidence="4" type="ORF">CAUJ_LOCUS1994</name>
</gene>
<dbReference type="SMART" id="SM00220">
    <property type="entry name" value="S_TKc"/>
    <property type="match status" value="1"/>
</dbReference>
<dbReference type="EMBL" id="CAJGYM010000004">
    <property type="protein sequence ID" value="CAD6186075.1"/>
    <property type="molecule type" value="Genomic_DNA"/>
</dbReference>
<feature type="region of interest" description="Disordered" evidence="2">
    <location>
        <begin position="399"/>
        <end position="430"/>
    </location>
</feature>
<accession>A0A8S1GR13</accession>